<evidence type="ECO:0000313" key="7">
    <source>
        <dbReference type="EMBL" id="KRX41434.1"/>
    </source>
</evidence>
<dbReference type="GO" id="GO:0008270">
    <property type="term" value="F:zinc ion binding"/>
    <property type="evidence" value="ECO:0007669"/>
    <property type="project" value="UniProtKB-KW"/>
</dbReference>
<evidence type="ECO:0000256" key="5">
    <source>
        <dbReference type="ARBA" id="ARBA00023242"/>
    </source>
</evidence>
<feature type="domain" description="C2H2-type" evidence="6">
    <location>
        <begin position="13"/>
        <end position="34"/>
    </location>
</feature>
<protein>
    <submittedName>
        <fullName evidence="7">Zinc finger protein</fullName>
    </submittedName>
</protein>
<keyword evidence="8" id="KW-1185">Reference proteome</keyword>
<evidence type="ECO:0000256" key="4">
    <source>
        <dbReference type="ARBA" id="ARBA00022833"/>
    </source>
</evidence>
<dbReference type="InterPro" id="IPR013087">
    <property type="entry name" value="Znf_C2H2_type"/>
</dbReference>
<evidence type="ECO:0000256" key="1">
    <source>
        <dbReference type="ARBA" id="ARBA00004123"/>
    </source>
</evidence>
<dbReference type="Proteomes" id="UP000055048">
    <property type="component" value="Unassembled WGS sequence"/>
</dbReference>
<keyword evidence="5" id="KW-0539">Nucleus</keyword>
<dbReference type="STRING" id="144512.A0A0V0TQZ2"/>
<dbReference type="OrthoDB" id="1306014at2759"/>
<dbReference type="GO" id="GO:0005634">
    <property type="term" value="C:nucleus"/>
    <property type="evidence" value="ECO:0007669"/>
    <property type="project" value="UniProtKB-SubCell"/>
</dbReference>
<keyword evidence="3" id="KW-0863">Zinc-finger</keyword>
<dbReference type="PROSITE" id="PS00028">
    <property type="entry name" value="ZINC_FINGER_C2H2_1"/>
    <property type="match status" value="1"/>
</dbReference>
<comment type="subcellular location">
    <subcellularLocation>
        <location evidence="1">Nucleus</location>
    </subcellularLocation>
</comment>
<evidence type="ECO:0000259" key="6">
    <source>
        <dbReference type="PROSITE" id="PS00028"/>
    </source>
</evidence>
<name>A0A0V0TQZ2_9BILA</name>
<dbReference type="PANTHER" id="PTHR23215">
    <property type="entry name" value="ZINC FINGER PROTEIN 207"/>
    <property type="match status" value="1"/>
</dbReference>
<dbReference type="CDD" id="cd20908">
    <property type="entry name" value="SUF4-like"/>
    <property type="match status" value="1"/>
</dbReference>
<comment type="caution">
    <text evidence="7">The sequence shown here is derived from an EMBL/GenBank/DDBJ whole genome shotgun (WGS) entry which is preliminary data.</text>
</comment>
<dbReference type="PANTHER" id="PTHR23215:SF0">
    <property type="entry name" value="BUB3-INTERACTING AND GLEBS MOTIF-CONTAINING PROTEIN ZNF207"/>
    <property type="match status" value="1"/>
</dbReference>
<organism evidence="7 8">
    <name type="scientific">Trichinella murrelli</name>
    <dbReference type="NCBI Taxonomy" id="144512"/>
    <lineage>
        <taxon>Eukaryota</taxon>
        <taxon>Metazoa</taxon>
        <taxon>Ecdysozoa</taxon>
        <taxon>Nematoda</taxon>
        <taxon>Enoplea</taxon>
        <taxon>Dorylaimia</taxon>
        <taxon>Trichinellida</taxon>
        <taxon>Trichinellidae</taxon>
        <taxon>Trichinella</taxon>
    </lineage>
</organism>
<reference evidence="7 8" key="1">
    <citation type="submission" date="2015-01" db="EMBL/GenBank/DDBJ databases">
        <title>Evolution of Trichinella species and genotypes.</title>
        <authorList>
            <person name="Korhonen P.K."/>
            <person name="Edoardo P."/>
            <person name="Giuseppe L.R."/>
            <person name="Gasser R.B."/>
        </authorList>
    </citation>
    <scope>NUCLEOTIDE SEQUENCE [LARGE SCALE GENOMIC DNA]</scope>
    <source>
        <strain evidence="7">ISS417</strain>
    </source>
</reference>
<evidence type="ECO:0000256" key="3">
    <source>
        <dbReference type="ARBA" id="ARBA00022771"/>
    </source>
</evidence>
<keyword evidence="4" id="KW-0862">Zinc</keyword>
<accession>A0A0V0TQZ2</accession>
<dbReference type="AlphaFoldDB" id="A0A0V0TQZ2"/>
<evidence type="ECO:0000313" key="8">
    <source>
        <dbReference type="Proteomes" id="UP000055048"/>
    </source>
</evidence>
<gene>
    <name evidence="7" type="primary">ZNF207</name>
    <name evidence="7" type="ORF">T05_8752</name>
</gene>
<dbReference type="EMBL" id="JYDJ01000171">
    <property type="protein sequence ID" value="KRX41434.1"/>
    <property type="molecule type" value="Genomic_DNA"/>
</dbReference>
<keyword evidence="2" id="KW-0479">Metal-binding</keyword>
<sequence length="480" mass="51942">MGRKKKKILKPWCWYCNREFEDDKVLIQHQKAKHFKCHKCHKKLYTGPGLAIHCLQRVTLKVHKETIDRIPNSLLNRSSTEIEIYGMEGVPEADLKAHESHVLGRCEEPAEKKAALEPDASSAQQSALTQMFPPNVAASVQGMNSLAPRMQAVGMALPVSVVAPVVSNIPFVAGLQRPAPALLPEPPSFSIPSYSSGMQSGPSVPDSTTTATFPAYASGASTALLSTDTVVASTAKLMAGSGTKIIHPDEDLSLEEIRATFPKYCCTTTGGSRRDSKLPNRGILESPVNLPHQAALISSEDGLKIFPSEATLSRILLVLRESVSLVCLHVSSNRFRALCSASFYEKLSSSGSAPPNMPLIPSGAVPPPRRFLPSNPMIRNAPPINFANSYQGIAESRLPRGVVGGGGPFGAPGLASHARFAVTPPRGFPPRNNFYCNNERCHIVFQSFNVVSKSDKKYSVKQQSLLNFSCSFCNNVQISH</sequence>
<evidence type="ECO:0000256" key="2">
    <source>
        <dbReference type="ARBA" id="ARBA00022723"/>
    </source>
</evidence>
<proteinExistence type="predicted"/>